<dbReference type="PANTHER" id="PTHR11575:SF24">
    <property type="entry name" value="5'-NUCLEOTIDASE"/>
    <property type="match status" value="1"/>
</dbReference>
<keyword evidence="6" id="KW-1185">Reference proteome</keyword>
<reference evidence="5 6" key="1">
    <citation type="submission" date="2018-07" db="EMBL/GenBank/DDBJ databases">
        <title>Draft genome sequence of Ancylomarina sp. M1P.</title>
        <authorList>
            <person name="Yadav S."/>
            <person name="Villanueva L."/>
            <person name="Damste J.S.S."/>
        </authorList>
    </citation>
    <scope>NUCLEOTIDE SEQUENCE [LARGE SCALE GENOMIC DNA]</scope>
    <source>
        <strain evidence="5 6">M1P</strain>
    </source>
</reference>
<accession>A0A425XYD7</accession>
<name>A0A425XYD7_9BACT</name>
<dbReference type="Pfam" id="PF02872">
    <property type="entry name" value="5_nucleotid_C"/>
    <property type="match status" value="1"/>
</dbReference>
<dbReference type="InterPro" id="IPR006179">
    <property type="entry name" value="5_nucleotidase/apyrase"/>
</dbReference>
<evidence type="ECO:0000259" key="3">
    <source>
        <dbReference type="Pfam" id="PF00149"/>
    </source>
</evidence>
<dbReference type="Gene3D" id="3.60.21.10">
    <property type="match status" value="1"/>
</dbReference>
<proteinExistence type="predicted"/>
<dbReference type="InterPro" id="IPR036907">
    <property type="entry name" value="5'-Nucleotdase_C_sf"/>
</dbReference>
<dbReference type="PANTHER" id="PTHR11575">
    <property type="entry name" value="5'-NUCLEOTIDASE-RELATED"/>
    <property type="match status" value="1"/>
</dbReference>
<gene>
    <name evidence="5" type="ORF">DWB61_13865</name>
</gene>
<dbReference type="AlphaFoldDB" id="A0A425XYD7"/>
<dbReference type="GO" id="GO:0016787">
    <property type="term" value="F:hydrolase activity"/>
    <property type="evidence" value="ECO:0007669"/>
    <property type="project" value="InterPro"/>
</dbReference>
<feature type="chain" id="PRO_5019220519" evidence="2">
    <location>
        <begin position="22"/>
        <end position="474"/>
    </location>
</feature>
<dbReference type="InterPro" id="IPR008334">
    <property type="entry name" value="5'-Nucleotdase_C"/>
</dbReference>
<dbReference type="EMBL" id="QQWG01000016">
    <property type="protein sequence ID" value="RRG19832.1"/>
    <property type="molecule type" value="Genomic_DNA"/>
</dbReference>
<dbReference type="InterPro" id="IPR029052">
    <property type="entry name" value="Metallo-depent_PP-like"/>
</dbReference>
<feature type="signal peptide" evidence="2">
    <location>
        <begin position="1"/>
        <end position="21"/>
    </location>
</feature>
<dbReference type="OrthoDB" id="9801679at2"/>
<feature type="domain" description="Calcineurin-like phosphoesterase" evidence="3">
    <location>
        <begin position="25"/>
        <end position="203"/>
    </location>
</feature>
<dbReference type="Gene3D" id="3.90.780.10">
    <property type="entry name" value="5'-Nucleotidase, C-terminal domain"/>
    <property type="match status" value="1"/>
</dbReference>
<dbReference type="InterPro" id="IPR004843">
    <property type="entry name" value="Calcineurin-like_PHP"/>
</dbReference>
<sequence length="474" mass="53555">MNHRFLFIFLFVFSFSSQAQKVDLLYFTDAHQIYPLDDVEGGRGGMARLKTIVDQMKETNPNTIVLHGGDLCGGVLFGGIYKGFPMIEAFNQIPVDLCNFGQHEFDYGAAHCIHLISKSNAQWFSSNLKNRDGDSFANLPTYIIKEVNDLKIAFLGLTDAMNTSAKDNHVLQEDLIVALTEVMTNEDLKKVDFIVVLSQTNLENNRQILNQFPEIDLILSEEQFEHESNIFYKGSTPIVSTAGNMSSVARISLSKNENPKIDIIPLDHKVASDSTLLTLEQYYQKDMEQQLSRTLSILEVPLSFRNGIEKESLAGNLITDAFREYHQSDVAIINGSGIRTDIPAGNFTVKSARSLLPFGNKICQIALTVSELKEILMSSVEDKNGKLLHVSGISYIYSAKTKEIIIKHENEELKDEEWLTLSLNSYLLNKLEGDYEILIDESQAETDYKILYAYCEKRKTLHPKLENRLIITEE</sequence>
<evidence type="ECO:0000313" key="5">
    <source>
        <dbReference type="EMBL" id="RRG19832.1"/>
    </source>
</evidence>
<dbReference type="GO" id="GO:0009166">
    <property type="term" value="P:nucleotide catabolic process"/>
    <property type="evidence" value="ECO:0007669"/>
    <property type="project" value="InterPro"/>
</dbReference>
<dbReference type="RefSeq" id="WP_125031489.1">
    <property type="nucleotide sequence ID" value="NZ_JAPXVP010000014.1"/>
</dbReference>
<comment type="caution">
    <text evidence="5">The sequence shown here is derived from an EMBL/GenBank/DDBJ whole genome shotgun (WGS) entry which is preliminary data.</text>
</comment>
<evidence type="ECO:0000256" key="2">
    <source>
        <dbReference type="SAM" id="SignalP"/>
    </source>
</evidence>
<dbReference type="Pfam" id="PF00149">
    <property type="entry name" value="Metallophos"/>
    <property type="match status" value="1"/>
</dbReference>
<evidence type="ECO:0000259" key="4">
    <source>
        <dbReference type="Pfam" id="PF02872"/>
    </source>
</evidence>
<feature type="domain" description="5'-Nucleotidase C-terminal" evidence="4">
    <location>
        <begin position="303"/>
        <end position="433"/>
    </location>
</feature>
<dbReference type="Proteomes" id="UP000285794">
    <property type="component" value="Unassembled WGS sequence"/>
</dbReference>
<protein>
    <submittedName>
        <fullName evidence="5">Bifunctional metallophosphatase/5'-nucleotidase</fullName>
    </submittedName>
</protein>
<keyword evidence="1 2" id="KW-0732">Signal</keyword>
<dbReference type="SUPFAM" id="SSF55816">
    <property type="entry name" value="5'-nucleotidase (syn. UDP-sugar hydrolase), C-terminal domain"/>
    <property type="match status" value="1"/>
</dbReference>
<evidence type="ECO:0000256" key="1">
    <source>
        <dbReference type="ARBA" id="ARBA00022729"/>
    </source>
</evidence>
<organism evidence="5 6">
    <name type="scientific">Ancylomarina euxinus</name>
    <dbReference type="NCBI Taxonomy" id="2283627"/>
    <lineage>
        <taxon>Bacteria</taxon>
        <taxon>Pseudomonadati</taxon>
        <taxon>Bacteroidota</taxon>
        <taxon>Bacteroidia</taxon>
        <taxon>Marinilabiliales</taxon>
        <taxon>Marinifilaceae</taxon>
        <taxon>Ancylomarina</taxon>
    </lineage>
</organism>
<dbReference type="SUPFAM" id="SSF56300">
    <property type="entry name" value="Metallo-dependent phosphatases"/>
    <property type="match status" value="1"/>
</dbReference>
<evidence type="ECO:0000313" key="6">
    <source>
        <dbReference type="Proteomes" id="UP000285794"/>
    </source>
</evidence>